<comment type="caution">
    <text evidence="3">The sequence shown here is derived from an EMBL/GenBank/DDBJ whole genome shotgun (WGS) entry which is preliminary data.</text>
</comment>
<evidence type="ECO:0000259" key="2">
    <source>
        <dbReference type="Pfam" id="PF00582"/>
    </source>
</evidence>
<feature type="domain" description="UspA" evidence="2">
    <location>
        <begin position="3"/>
        <end position="148"/>
    </location>
</feature>
<dbReference type="CDD" id="cd00293">
    <property type="entry name" value="USP-like"/>
    <property type="match status" value="1"/>
</dbReference>
<evidence type="ECO:0000256" key="1">
    <source>
        <dbReference type="ARBA" id="ARBA00008791"/>
    </source>
</evidence>
<sequence>MAMRKILIPTDFSENAMNALRYGIDLFKYEISEFYFMHAYQDEIYADEESLTRETLDKVKDKVSKRSAKQLQVVLKNANDYSPNPRHTYKVISSNSLLLDEADRIVDQENIDIIVMGTRGKTNDRNLTFGSHTLQTIKYVQCPVLAIPEGYKYVQPKHILFPTNYLIPYKRRELKLLCEIAAPYRATIDMLYISKTKKLSMRQEDNQNFIKETLCKNTINFKVINSKNIVETIYKYIKEHNVDMLVMVNTRHSFLENIIFQSAIDELTLNMDIPFLALQNMRRDQL</sequence>
<dbReference type="SUPFAM" id="SSF52402">
    <property type="entry name" value="Adenine nucleotide alpha hydrolases-like"/>
    <property type="match status" value="2"/>
</dbReference>
<dbReference type="Pfam" id="PF00582">
    <property type="entry name" value="Usp"/>
    <property type="match status" value="1"/>
</dbReference>
<dbReference type="PRINTS" id="PR01438">
    <property type="entry name" value="UNVRSLSTRESS"/>
</dbReference>
<comment type="similarity">
    <text evidence="1">Belongs to the universal stress protein A family.</text>
</comment>
<dbReference type="AlphaFoldDB" id="A0A8J3BKQ1"/>
<dbReference type="PANTHER" id="PTHR46268:SF6">
    <property type="entry name" value="UNIVERSAL STRESS PROTEIN UP12"/>
    <property type="match status" value="1"/>
</dbReference>
<dbReference type="InterPro" id="IPR014729">
    <property type="entry name" value="Rossmann-like_a/b/a_fold"/>
</dbReference>
<evidence type="ECO:0000313" key="3">
    <source>
        <dbReference type="EMBL" id="GGK18042.1"/>
    </source>
</evidence>
<dbReference type="Proteomes" id="UP000612329">
    <property type="component" value="Unassembled WGS sequence"/>
</dbReference>
<name>A0A8J3BKQ1_9FLAO</name>
<organism evidence="3 4">
    <name type="scientific">Yeosuana aromativorans</name>
    <dbReference type="NCBI Taxonomy" id="288019"/>
    <lineage>
        <taxon>Bacteria</taxon>
        <taxon>Pseudomonadati</taxon>
        <taxon>Bacteroidota</taxon>
        <taxon>Flavobacteriia</taxon>
        <taxon>Flavobacteriales</taxon>
        <taxon>Flavobacteriaceae</taxon>
        <taxon>Yeosuana</taxon>
    </lineage>
</organism>
<dbReference type="PANTHER" id="PTHR46268">
    <property type="entry name" value="STRESS RESPONSE PROTEIN NHAX"/>
    <property type="match status" value="1"/>
</dbReference>
<keyword evidence="4" id="KW-1185">Reference proteome</keyword>
<dbReference type="InterPro" id="IPR006016">
    <property type="entry name" value="UspA"/>
</dbReference>
<protein>
    <submittedName>
        <fullName evidence="3">Universal stress protein</fullName>
    </submittedName>
</protein>
<reference evidence="3" key="1">
    <citation type="journal article" date="2014" name="Int. J. Syst. Evol. Microbiol.">
        <title>Complete genome sequence of Corynebacterium casei LMG S-19264T (=DSM 44701T), isolated from a smear-ripened cheese.</title>
        <authorList>
            <consortium name="US DOE Joint Genome Institute (JGI-PGF)"/>
            <person name="Walter F."/>
            <person name="Albersmeier A."/>
            <person name="Kalinowski J."/>
            <person name="Ruckert C."/>
        </authorList>
    </citation>
    <scope>NUCLEOTIDE SEQUENCE</scope>
    <source>
        <strain evidence="3">JCM 12862</strain>
    </source>
</reference>
<reference evidence="3" key="2">
    <citation type="submission" date="2020-09" db="EMBL/GenBank/DDBJ databases">
        <authorList>
            <person name="Sun Q."/>
            <person name="Ohkuma M."/>
        </authorList>
    </citation>
    <scope>NUCLEOTIDE SEQUENCE</scope>
    <source>
        <strain evidence="3">JCM 12862</strain>
    </source>
</reference>
<dbReference type="EMBL" id="BMNR01000002">
    <property type="protein sequence ID" value="GGK18042.1"/>
    <property type="molecule type" value="Genomic_DNA"/>
</dbReference>
<dbReference type="Gene3D" id="3.40.50.620">
    <property type="entry name" value="HUPs"/>
    <property type="match status" value="2"/>
</dbReference>
<gene>
    <name evidence="3" type="ORF">GCM10007962_10290</name>
</gene>
<evidence type="ECO:0000313" key="4">
    <source>
        <dbReference type="Proteomes" id="UP000612329"/>
    </source>
</evidence>
<accession>A0A8J3BKQ1</accession>
<proteinExistence type="inferred from homology"/>
<dbReference type="InterPro" id="IPR006015">
    <property type="entry name" value="Universal_stress_UspA"/>
</dbReference>